<reference evidence="2 3" key="1">
    <citation type="submission" date="2019-10" db="EMBL/GenBank/DDBJ databases">
        <title>Gracilibacillus sp. nov. isolated from rice seeds.</title>
        <authorList>
            <person name="He S."/>
        </authorList>
    </citation>
    <scope>NUCLEOTIDE SEQUENCE [LARGE SCALE GENOMIC DNA]</scope>
    <source>
        <strain evidence="2 3">TD8</strain>
    </source>
</reference>
<dbReference type="InterPro" id="IPR000281">
    <property type="entry name" value="HTH_RpiR"/>
</dbReference>
<evidence type="ECO:0000313" key="2">
    <source>
        <dbReference type="EMBL" id="KAB8138916.1"/>
    </source>
</evidence>
<evidence type="ECO:0000313" key="3">
    <source>
        <dbReference type="Proteomes" id="UP000480246"/>
    </source>
</evidence>
<dbReference type="PROSITE" id="PS51071">
    <property type="entry name" value="HTH_RPIR"/>
    <property type="match status" value="1"/>
</dbReference>
<keyword evidence="3" id="KW-1185">Reference proteome</keyword>
<dbReference type="GO" id="GO:0003700">
    <property type="term" value="F:DNA-binding transcription factor activity"/>
    <property type="evidence" value="ECO:0007669"/>
    <property type="project" value="InterPro"/>
</dbReference>
<dbReference type="SUPFAM" id="SSF46689">
    <property type="entry name" value="Homeodomain-like"/>
    <property type="match status" value="1"/>
</dbReference>
<proteinExistence type="predicted"/>
<dbReference type="InterPro" id="IPR047640">
    <property type="entry name" value="RpiR-like"/>
</dbReference>
<dbReference type="Pfam" id="PF01380">
    <property type="entry name" value="SIS"/>
    <property type="match status" value="1"/>
</dbReference>
<feature type="domain" description="HTH rpiR-type" evidence="1">
    <location>
        <begin position="1"/>
        <end position="74"/>
    </location>
</feature>
<dbReference type="RefSeq" id="WP_153401351.1">
    <property type="nucleotide sequence ID" value="NZ_ML762424.1"/>
</dbReference>
<dbReference type="GO" id="GO:0097367">
    <property type="term" value="F:carbohydrate derivative binding"/>
    <property type="evidence" value="ECO:0007669"/>
    <property type="project" value="InterPro"/>
</dbReference>
<dbReference type="Gene3D" id="3.40.50.10490">
    <property type="entry name" value="Glucose-6-phosphate isomerase like protein, domain 1"/>
    <property type="match status" value="1"/>
</dbReference>
<dbReference type="GO" id="GO:1901135">
    <property type="term" value="P:carbohydrate derivative metabolic process"/>
    <property type="evidence" value="ECO:0007669"/>
    <property type="project" value="InterPro"/>
</dbReference>
<dbReference type="InterPro" id="IPR036388">
    <property type="entry name" value="WH-like_DNA-bd_sf"/>
</dbReference>
<dbReference type="AlphaFoldDB" id="A0A7C8GV28"/>
<dbReference type="PANTHER" id="PTHR30514">
    <property type="entry name" value="GLUCOKINASE"/>
    <property type="match status" value="1"/>
</dbReference>
<dbReference type="InterPro" id="IPR046348">
    <property type="entry name" value="SIS_dom_sf"/>
</dbReference>
<dbReference type="Pfam" id="PF01418">
    <property type="entry name" value="HTH_6"/>
    <property type="match status" value="1"/>
</dbReference>
<gene>
    <name evidence="2" type="ORF">F9U64_02650</name>
</gene>
<dbReference type="InterPro" id="IPR001347">
    <property type="entry name" value="SIS_dom"/>
</dbReference>
<dbReference type="EMBL" id="WEID01000012">
    <property type="protein sequence ID" value="KAB8138916.1"/>
    <property type="molecule type" value="Genomic_DNA"/>
</dbReference>
<dbReference type="InterPro" id="IPR009057">
    <property type="entry name" value="Homeodomain-like_sf"/>
</dbReference>
<sequence>MILAKWENYSLTESQIKIADYIQKHLQQVLLSTEKEIAKEVGVSIATVSRFWQAVGYDSLKGFKHAMRKEMAVSPADKMKNVKKKGSKQNLYLTIEKSVALLQETIDHIDSHKFSQAIDILHRASNIYVLAQGPSKGLGELLVYRVRRYGKSIQLFKNQGNELFEEMIHLQKSDVLILFGFSRLLPEAKVLLKYQREIHYQSILITDQLVTDYSSSATVTLFASRGEANEFHSMVAPTLILENLIVALGMHEETENIQRLEQLANIRKYFSKELPR</sequence>
<comment type="caution">
    <text evidence="2">The sequence shown here is derived from an EMBL/GenBank/DDBJ whole genome shotgun (WGS) entry which is preliminary data.</text>
</comment>
<organism evidence="2 3">
    <name type="scientific">Gracilibacillus oryzae</name>
    <dbReference type="NCBI Taxonomy" id="1672701"/>
    <lineage>
        <taxon>Bacteria</taxon>
        <taxon>Bacillati</taxon>
        <taxon>Bacillota</taxon>
        <taxon>Bacilli</taxon>
        <taxon>Bacillales</taxon>
        <taxon>Bacillaceae</taxon>
        <taxon>Gracilibacillus</taxon>
    </lineage>
</organism>
<dbReference type="GO" id="GO:0003677">
    <property type="term" value="F:DNA binding"/>
    <property type="evidence" value="ECO:0007669"/>
    <property type="project" value="InterPro"/>
</dbReference>
<name>A0A7C8GV28_9BACI</name>
<evidence type="ECO:0000259" key="1">
    <source>
        <dbReference type="PROSITE" id="PS51071"/>
    </source>
</evidence>
<accession>A0A7C8GV28</accession>
<dbReference type="Proteomes" id="UP000480246">
    <property type="component" value="Unassembled WGS sequence"/>
</dbReference>
<dbReference type="PANTHER" id="PTHR30514:SF18">
    <property type="entry name" value="RPIR-FAMILY TRANSCRIPTIONAL REGULATOR"/>
    <property type="match status" value="1"/>
</dbReference>
<protein>
    <submittedName>
        <fullName evidence="2">MurR/RpiR family transcriptional regulator</fullName>
    </submittedName>
</protein>
<dbReference type="SUPFAM" id="SSF53697">
    <property type="entry name" value="SIS domain"/>
    <property type="match status" value="1"/>
</dbReference>
<dbReference type="Gene3D" id="1.10.10.10">
    <property type="entry name" value="Winged helix-like DNA-binding domain superfamily/Winged helix DNA-binding domain"/>
    <property type="match status" value="1"/>
</dbReference>
<dbReference type="OrthoDB" id="370421at2"/>